<keyword evidence="3" id="KW-1185">Reference proteome</keyword>
<gene>
    <name evidence="2" type="ORF">ACFPZJ_17440</name>
</gene>
<proteinExistence type="predicted"/>
<comment type="caution">
    <text evidence="2">The sequence shown here is derived from an EMBL/GenBank/DDBJ whole genome shotgun (WGS) entry which is preliminary data.</text>
</comment>
<feature type="compositionally biased region" description="Low complexity" evidence="1">
    <location>
        <begin position="273"/>
        <end position="282"/>
    </location>
</feature>
<feature type="compositionally biased region" description="Low complexity" evidence="1">
    <location>
        <begin position="60"/>
        <end position="98"/>
    </location>
</feature>
<feature type="region of interest" description="Disordered" evidence="1">
    <location>
        <begin position="56"/>
        <end position="345"/>
    </location>
</feature>
<feature type="compositionally biased region" description="Pro residues" evidence="1">
    <location>
        <begin position="255"/>
        <end position="272"/>
    </location>
</feature>
<feature type="compositionally biased region" description="Basic and acidic residues" evidence="1">
    <location>
        <begin position="301"/>
        <end position="317"/>
    </location>
</feature>
<evidence type="ECO:0000256" key="1">
    <source>
        <dbReference type="SAM" id="MobiDB-lite"/>
    </source>
</evidence>
<feature type="compositionally biased region" description="Pro residues" evidence="1">
    <location>
        <begin position="228"/>
        <end position="237"/>
    </location>
</feature>
<evidence type="ECO:0000313" key="2">
    <source>
        <dbReference type="EMBL" id="MFC5635544.1"/>
    </source>
</evidence>
<sequence length="395" mass="38923">MTWSAALSGAAVRMIRAAAGRRALPVALLVGGVFALGLLCGEQAHAADGVSSAQAARGPASTSTVPSTSVSTSTVPSTATVAAASASTDAARSLTRSSVGRVDNDSAGPDLPERAVTSPADVRDVPRGGAHGGVAGTLSDARPRTAPEQKPDQDAQRPGELPPLPSVSGLPSASDLAPGSDSPSVPEVLSPSDLAVLPGLPDGSVPPGPPGLPTSPGLPAPSGLPTSPALPAPPGLPESPGIPASPSLPTQPDFPTLPGPTLPVPAPAPATPQPGSATTPSADADAPQGRAGATVATVHGPRFDRAGTDSAVRDDAQRAVTAHRAPAQHTPVPTGDPDGALGHRAAVDNSTSRYGDAHAVTLDHRAPLRLAPGATAHAEAAGTRDRYRDIPVFPA</sequence>
<feature type="compositionally biased region" description="Basic and acidic residues" evidence="1">
    <location>
        <begin position="141"/>
        <end position="157"/>
    </location>
</feature>
<dbReference type="RefSeq" id="WP_381022088.1">
    <property type="nucleotide sequence ID" value="NZ_JBHSNY010000005.1"/>
</dbReference>
<organism evidence="2 3">
    <name type="scientific">Streptomyces bullii</name>
    <dbReference type="NCBI Taxonomy" id="349910"/>
    <lineage>
        <taxon>Bacteria</taxon>
        <taxon>Bacillati</taxon>
        <taxon>Actinomycetota</taxon>
        <taxon>Actinomycetes</taxon>
        <taxon>Kitasatosporales</taxon>
        <taxon>Streptomycetaceae</taxon>
        <taxon>Streptomyces</taxon>
    </lineage>
</organism>
<protein>
    <submittedName>
        <fullName evidence="2">Uncharacterized protein</fullName>
    </submittedName>
</protein>
<feature type="compositionally biased region" description="Pro residues" evidence="1">
    <location>
        <begin position="204"/>
        <end position="219"/>
    </location>
</feature>
<evidence type="ECO:0000313" key="3">
    <source>
        <dbReference type="Proteomes" id="UP001596154"/>
    </source>
</evidence>
<accession>A0ABW0USZ0</accession>
<dbReference type="Proteomes" id="UP001596154">
    <property type="component" value="Unassembled WGS sequence"/>
</dbReference>
<name>A0ABW0USZ0_9ACTN</name>
<feature type="region of interest" description="Disordered" evidence="1">
    <location>
        <begin position="373"/>
        <end position="395"/>
    </location>
</feature>
<dbReference type="EMBL" id="JBHSNY010000005">
    <property type="protein sequence ID" value="MFC5635544.1"/>
    <property type="molecule type" value="Genomic_DNA"/>
</dbReference>
<reference evidence="3" key="1">
    <citation type="journal article" date="2019" name="Int. J. Syst. Evol. Microbiol.">
        <title>The Global Catalogue of Microorganisms (GCM) 10K type strain sequencing project: providing services to taxonomists for standard genome sequencing and annotation.</title>
        <authorList>
            <consortium name="The Broad Institute Genomics Platform"/>
            <consortium name="The Broad Institute Genome Sequencing Center for Infectious Disease"/>
            <person name="Wu L."/>
            <person name="Ma J."/>
        </authorList>
    </citation>
    <scope>NUCLEOTIDE SEQUENCE [LARGE SCALE GENOMIC DNA]</scope>
    <source>
        <strain evidence="3">CGMCC 4.7248</strain>
    </source>
</reference>